<dbReference type="PROSITE" id="PS51698">
    <property type="entry name" value="U_BOX"/>
    <property type="match status" value="1"/>
</dbReference>
<keyword evidence="5" id="KW-0833">Ubl conjugation pathway</keyword>
<dbReference type="PANTHER" id="PTHR23315">
    <property type="entry name" value="U BOX DOMAIN-CONTAINING"/>
    <property type="match status" value="1"/>
</dbReference>
<name>A0AAV2F5H9_9ROSI</name>
<comment type="pathway">
    <text evidence="2">Protein modification; protein ubiquitination.</text>
</comment>
<dbReference type="AlphaFoldDB" id="A0AAV2F5H9"/>
<dbReference type="PANTHER" id="PTHR23315:SF111">
    <property type="entry name" value="U-BOX DOMAIN-CONTAINING PROTEIN 14"/>
    <property type="match status" value="1"/>
</dbReference>
<evidence type="ECO:0000313" key="8">
    <source>
        <dbReference type="Proteomes" id="UP001497516"/>
    </source>
</evidence>
<dbReference type="EMBL" id="OZ034819">
    <property type="protein sequence ID" value="CAL1393297.1"/>
    <property type="molecule type" value="Genomic_DNA"/>
</dbReference>
<evidence type="ECO:0000259" key="6">
    <source>
        <dbReference type="PROSITE" id="PS51698"/>
    </source>
</evidence>
<evidence type="ECO:0000313" key="7">
    <source>
        <dbReference type="EMBL" id="CAL1393297.1"/>
    </source>
</evidence>
<evidence type="ECO:0000256" key="2">
    <source>
        <dbReference type="ARBA" id="ARBA00004906"/>
    </source>
</evidence>
<evidence type="ECO:0000256" key="1">
    <source>
        <dbReference type="ARBA" id="ARBA00000900"/>
    </source>
</evidence>
<keyword evidence="4" id="KW-0808">Transferase</keyword>
<dbReference type="SUPFAM" id="SSF48371">
    <property type="entry name" value="ARM repeat"/>
    <property type="match status" value="1"/>
</dbReference>
<dbReference type="EC" id="2.3.2.27" evidence="3"/>
<dbReference type="Gene3D" id="1.25.10.10">
    <property type="entry name" value="Leucine-rich Repeat Variant"/>
    <property type="match status" value="1"/>
</dbReference>
<keyword evidence="8" id="KW-1185">Reference proteome</keyword>
<gene>
    <name evidence="7" type="ORF">LTRI10_LOCUS33885</name>
</gene>
<reference evidence="7 8" key="1">
    <citation type="submission" date="2024-04" db="EMBL/GenBank/DDBJ databases">
        <authorList>
            <person name="Fracassetti M."/>
        </authorList>
    </citation>
    <scope>NUCLEOTIDE SEQUENCE [LARGE SCALE GENOMIC DNA]</scope>
</reference>
<dbReference type="Gene3D" id="3.30.40.10">
    <property type="entry name" value="Zinc/RING finger domain, C3HC4 (zinc finger)"/>
    <property type="match status" value="1"/>
</dbReference>
<evidence type="ECO:0000256" key="5">
    <source>
        <dbReference type="ARBA" id="ARBA00022786"/>
    </source>
</evidence>
<dbReference type="InterPro" id="IPR016024">
    <property type="entry name" value="ARM-type_fold"/>
</dbReference>
<sequence>MSDPVILMCSGHTYDRSAIERWILDGNDSCPLTRIPIGDMGMVPNMEIRRIIETEYPVPKRPDESKLGGHCTRSAVTVRKILSSFLVGQLCSPNVESVAKGAYEVQLIARWNINDRAALVEDGVLEPLSRILDGASSPGLQEIAISALPILSKDLHGARRILAGGIRSIVEVLNGATTLFAKRMAADTIIQLGSHDEIIKAEDALPGLIRLLETGAITEAAGAILAIQRRKLRLCPGLLGVVPVFIDMIRSGEEGVNTKCGLELLSHLCETPEGAPVLCRSDEITAILIRLVKTIKDRKMKNICLLTLLSICETREEYVDEGDSERFAVHRLILDDQELVHLLDSMAADETSYADRLIQTVKRSLDPSCD</sequence>
<dbReference type="InterPro" id="IPR011989">
    <property type="entry name" value="ARM-like"/>
</dbReference>
<dbReference type="SUPFAM" id="SSF57850">
    <property type="entry name" value="RING/U-box"/>
    <property type="match status" value="1"/>
</dbReference>
<dbReference type="SMART" id="SM00504">
    <property type="entry name" value="Ubox"/>
    <property type="match status" value="1"/>
</dbReference>
<accession>A0AAV2F5H9</accession>
<protein>
    <recommendedName>
        <fullName evidence="3">RING-type E3 ubiquitin transferase</fullName>
        <ecNumber evidence="3">2.3.2.27</ecNumber>
    </recommendedName>
</protein>
<dbReference type="InterPro" id="IPR013083">
    <property type="entry name" value="Znf_RING/FYVE/PHD"/>
</dbReference>
<evidence type="ECO:0000256" key="4">
    <source>
        <dbReference type="ARBA" id="ARBA00022679"/>
    </source>
</evidence>
<evidence type="ECO:0000256" key="3">
    <source>
        <dbReference type="ARBA" id="ARBA00012483"/>
    </source>
</evidence>
<proteinExistence type="predicted"/>
<dbReference type="Proteomes" id="UP001497516">
    <property type="component" value="Chromosome 6"/>
</dbReference>
<dbReference type="InterPro" id="IPR003613">
    <property type="entry name" value="Ubox_domain"/>
</dbReference>
<comment type="catalytic activity">
    <reaction evidence="1">
        <text>S-ubiquitinyl-[E2 ubiquitin-conjugating enzyme]-L-cysteine + [acceptor protein]-L-lysine = [E2 ubiquitin-conjugating enzyme]-L-cysteine + N(6)-ubiquitinyl-[acceptor protein]-L-lysine.</text>
        <dbReference type="EC" id="2.3.2.27"/>
    </reaction>
</comment>
<dbReference type="Pfam" id="PF04564">
    <property type="entry name" value="U-box"/>
    <property type="match status" value="1"/>
</dbReference>
<dbReference type="GO" id="GO:0061630">
    <property type="term" value="F:ubiquitin protein ligase activity"/>
    <property type="evidence" value="ECO:0007669"/>
    <property type="project" value="UniProtKB-EC"/>
</dbReference>
<organism evidence="7 8">
    <name type="scientific">Linum trigynum</name>
    <dbReference type="NCBI Taxonomy" id="586398"/>
    <lineage>
        <taxon>Eukaryota</taxon>
        <taxon>Viridiplantae</taxon>
        <taxon>Streptophyta</taxon>
        <taxon>Embryophyta</taxon>
        <taxon>Tracheophyta</taxon>
        <taxon>Spermatophyta</taxon>
        <taxon>Magnoliopsida</taxon>
        <taxon>eudicotyledons</taxon>
        <taxon>Gunneridae</taxon>
        <taxon>Pentapetalae</taxon>
        <taxon>rosids</taxon>
        <taxon>fabids</taxon>
        <taxon>Malpighiales</taxon>
        <taxon>Linaceae</taxon>
        <taxon>Linum</taxon>
    </lineage>
</organism>
<dbReference type="GO" id="GO:0016567">
    <property type="term" value="P:protein ubiquitination"/>
    <property type="evidence" value="ECO:0007669"/>
    <property type="project" value="InterPro"/>
</dbReference>
<feature type="domain" description="U-box" evidence="6">
    <location>
        <begin position="1"/>
        <end position="34"/>
    </location>
</feature>